<feature type="compositionally biased region" description="Basic residues" evidence="1">
    <location>
        <begin position="1"/>
        <end position="13"/>
    </location>
</feature>
<keyword evidence="3" id="KW-1185">Reference proteome</keyword>
<evidence type="ECO:0000313" key="3">
    <source>
        <dbReference type="Proteomes" id="UP001189429"/>
    </source>
</evidence>
<protein>
    <submittedName>
        <fullName evidence="2">Uncharacterized protein</fullName>
    </submittedName>
</protein>
<gene>
    <name evidence="2" type="ORF">PCOR1329_LOCUS23844</name>
</gene>
<dbReference type="Proteomes" id="UP001189429">
    <property type="component" value="Unassembled WGS sequence"/>
</dbReference>
<dbReference type="EMBL" id="CAUYUJ010008125">
    <property type="protein sequence ID" value="CAK0822963.1"/>
    <property type="molecule type" value="Genomic_DNA"/>
</dbReference>
<proteinExistence type="predicted"/>
<evidence type="ECO:0000256" key="1">
    <source>
        <dbReference type="SAM" id="MobiDB-lite"/>
    </source>
</evidence>
<reference evidence="2" key="1">
    <citation type="submission" date="2023-10" db="EMBL/GenBank/DDBJ databases">
        <authorList>
            <person name="Chen Y."/>
            <person name="Shah S."/>
            <person name="Dougan E. K."/>
            <person name="Thang M."/>
            <person name="Chan C."/>
        </authorList>
    </citation>
    <scope>NUCLEOTIDE SEQUENCE [LARGE SCALE GENOMIC DNA]</scope>
</reference>
<organism evidence="2 3">
    <name type="scientific">Prorocentrum cordatum</name>
    <dbReference type="NCBI Taxonomy" id="2364126"/>
    <lineage>
        <taxon>Eukaryota</taxon>
        <taxon>Sar</taxon>
        <taxon>Alveolata</taxon>
        <taxon>Dinophyceae</taxon>
        <taxon>Prorocentrales</taxon>
        <taxon>Prorocentraceae</taxon>
        <taxon>Prorocentrum</taxon>
    </lineage>
</organism>
<feature type="region of interest" description="Disordered" evidence="1">
    <location>
        <begin position="1"/>
        <end position="31"/>
    </location>
</feature>
<feature type="compositionally biased region" description="Basic and acidic residues" evidence="1">
    <location>
        <begin position="14"/>
        <end position="24"/>
    </location>
</feature>
<evidence type="ECO:0000313" key="2">
    <source>
        <dbReference type="EMBL" id="CAK0822963.1"/>
    </source>
</evidence>
<accession>A0ABN9RUF3</accession>
<name>A0ABN9RUF3_9DINO</name>
<feature type="non-terminal residue" evidence="2">
    <location>
        <position position="1"/>
    </location>
</feature>
<sequence length="113" mass="13078">GRKNRRTKRRTTTRQKEREREAEAGRLAGRKRGGNRFLDRLLDSSLFGRARQMRAELPRTHYHQTSARVFCSILAAFPQTSCTGLSYYRFGNMSLNPKNVLRAHSCITCRQCS</sequence>
<comment type="caution">
    <text evidence="2">The sequence shown here is derived from an EMBL/GenBank/DDBJ whole genome shotgun (WGS) entry which is preliminary data.</text>
</comment>